<reference evidence="2 3" key="1">
    <citation type="submission" date="2019-01" db="EMBL/GenBank/DDBJ databases">
        <authorList>
            <person name="Chen W.-M."/>
        </authorList>
    </citation>
    <scope>NUCLEOTIDE SEQUENCE [LARGE SCALE GENOMIC DNA]</scope>
    <source>
        <strain evidence="2 3">TER-1</strain>
    </source>
</reference>
<protein>
    <submittedName>
        <fullName evidence="2">Alpha/beta fold hydrolase</fullName>
    </submittedName>
</protein>
<dbReference type="SUPFAM" id="SSF53474">
    <property type="entry name" value="alpha/beta-Hydrolases"/>
    <property type="match status" value="1"/>
</dbReference>
<evidence type="ECO:0000313" key="2">
    <source>
        <dbReference type="EMBL" id="RVU14312.1"/>
    </source>
</evidence>
<dbReference type="InterPro" id="IPR050471">
    <property type="entry name" value="AB_hydrolase"/>
</dbReference>
<name>A0A3S2V4W9_9HYPH</name>
<dbReference type="PRINTS" id="PR00111">
    <property type="entry name" value="ABHYDROLASE"/>
</dbReference>
<dbReference type="Pfam" id="PF12697">
    <property type="entry name" value="Abhydrolase_6"/>
    <property type="match status" value="1"/>
</dbReference>
<dbReference type="PANTHER" id="PTHR43433:SF4">
    <property type="entry name" value="NON-HEME CHLOROPEROXIDASE-RELATED"/>
    <property type="match status" value="1"/>
</dbReference>
<dbReference type="EMBL" id="SACP01000032">
    <property type="protein sequence ID" value="RVU14312.1"/>
    <property type="molecule type" value="Genomic_DNA"/>
</dbReference>
<dbReference type="InterPro" id="IPR029058">
    <property type="entry name" value="AB_hydrolase_fold"/>
</dbReference>
<keyword evidence="3" id="KW-1185">Reference proteome</keyword>
<dbReference type="GO" id="GO:0016787">
    <property type="term" value="F:hydrolase activity"/>
    <property type="evidence" value="ECO:0007669"/>
    <property type="project" value="UniProtKB-KW"/>
</dbReference>
<comment type="caution">
    <text evidence="2">The sequence shown here is derived from an EMBL/GenBank/DDBJ whole genome shotgun (WGS) entry which is preliminary data.</text>
</comment>
<dbReference type="OrthoDB" id="5491135at2"/>
<accession>A0A3S2V4W9</accession>
<feature type="domain" description="AB hydrolase-1" evidence="1">
    <location>
        <begin position="9"/>
        <end position="225"/>
    </location>
</feature>
<dbReference type="RefSeq" id="WP_127733359.1">
    <property type="nucleotide sequence ID" value="NZ_SACP01000032.1"/>
</dbReference>
<evidence type="ECO:0000259" key="1">
    <source>
        <dbReference type="Pfam" id="PF12697"/>
    </source>
</evidence>
<dbReference type="AlphaFoldDB" id="A0A3S2V4W9"/>
<keyword evidence="2" id="KW-0378">Hydrolase</keyword>
<dbReference type="InterPro" id="IPR000073">
    <property type="entry name" value="AB_hydrolase_1"/>
</dbReference>
<organism evidence="2 3">
    <name type="scientific">Methylobacterium oryzihabitans</name>
    <dbReference type="NCBI Taxonomy" id="2499852"/>
    <lineage>
        <taxon>Bacteria</taxon>
        <taxon>Pseudomonadati</taxon>
        <taxon>Pseudomonadota</taxon>
        <taxon>Alphaproteobacteria</taxon>
        <taxon>Hyphomicrobiales</taxon>
        <taxon>Methylobacteriaceae</taxon>
        <taxon>Methylobacterium</taxon>
    </lineage>
</organism>
<dbReference type="Proteomes" id="UP000286997">
    <property type="component" value="Unassembled WGS sequence"/>
</dbReference>
<evidence type="ECO:0000313" key="3">
    <source>
        <dbReference type="Proteomes" id="UP000286997"/>
    </source>
</evidence>
<dbReference type="Gene3D" id="3.40.50.1820">
    <property type="entry name" value="alpha/beta hydrolase"/>
    <property type="match status" value="1"/>
</dbReference>
<gene>
    <name evidence="2" type="ORF">EOE48_23715</name>
</gene>
<proteinExistence type="predicted"/>
<dbReference type="PANTHER" id="PTHR43433">
    <property type="entry name" value="HYDROLASE, ALPHA/BETA FOLD FAMILY PROTEIN"/>
    <property type="match status" value="1"/>
</dbReference>
<sequence length="236" mass="24551">MPFPCPPLLFLPGLLNDAVLWRAPVAALADLAAAAVADLTLDDSIAAMAERALAAAPPRFSLVALSMGGYVAFEILRRAPERVLRLALLDTSAAPDDPARAAERRRGMDSLSVGRFAGVTDRLLPRLVHASHVGGPVGEAVKAMAERVGGAAFLRQQRAILGRPDSRPTLAGIAVPTLVAVGADDVLTPVAEARAIQAGIPGARLHVFAECGHLPPLERPDATSALLRAWQQGAGP</sequence>